<accession>A0A2N9IWM9</accession>
<protein>
    <recommendedName>
        <fullName evidence="2">Magnesium-dependent phosphatase-1</fullName>
    </recommendedName>
</protein>
<dbReference type="FunFam" id="3.40.50.1000:FF:000120">
    <property type="entry name" value="Magnesium-dependent phosphatase 1"/>
    <property type="match status" value="1"/>
</dbReference>
<dbReference type="GO" id="GO:0003993">
    <property type="term" value="F:acid phosphatase activity"/>
    <property type="evidence" value="ECO:0007669"/>
    <property type="project" value="TreeGrafter"/>
</dbReference>
<gene>
    <name evidence="1" type="ORF">FSB_LOCUS57659</name>
</gene>
<dbReference type="CDD" id="cd07501">
    <property type="entry name" value="HAD_MDP-1_like"/>
    <property type="match status" value="1"/>
</dbReference>
<dbReference type="SFLD" id="SFLDG01131">
    <property type="entry name" value="C1.5.2:_MDP_Like"/>
    <property type="match status" value="1"/>
</dbReference>
<dbReference type="InterPro" id="IPR010033">
    <property type="entry name" value="HAD_SF_ppase_IIIC"/>
</dbReference>
<dbReference type="AlphaFoldDB" id="A0A2N9IWM9"/>
<dbReference type="SFLD" id="SFLDS00003">
    <property type="entry name" value="Haloacid_Dehalogenase"/>
    <property type="match status" value="1"/>
</dbReference>
<dbReference type="InterPro" id="IPR010036">
    <property type="entry name" value="MDP_1_eu_arc"/>
</dbReference>
<evidence type="ECO:0000313" key="1">
    <source>
        <dbReference type="EMBL" id="SPD29777.1"/>
    </source>
</evidence>
<evidence type="ECO:0008006" key="2">
    <source>
        <dbReference type="Google" id="ProtNLM"/>
    </source>
</evidence>
<dbReference type="NCBIfam" id="TIGR01681">
    <property type="entry name" value="HAD-SF-IIIC"/>
    <property type="match status" value="1"/>
</dbReference>
<dbReference type="Gene3D" id="3.40.50.1000">
    <property type="entry name" value="HAD superfamily/HAD-like"/>
    <property type="match status" value="1"/>
</dbReference>
<name>A0A2N9IWM9_FAGSY</name>
<proteinExistence type="predicted"/>
<organism evidence="1">
    <name type="scientific">Fagus sylvatica</name>
    <name type="common">Beechnut</name>
    <dbReference type="NCBI Taxonomy" id="28930"/>
    <lineage>
        <taxon>Eukaryota</taxon>
        <taxon>Viridiplantae</taxon>
        <taxon>Streptophyta</taxon>
        <taxon>Embryophyta</taxon>
        <taxon>Tracheophyta</taxon>
        <taxon>Spermatophyta</taxon>
        <taxon>Magnoliopsida</taxon>
        <taxon>eudicotyledons</taxon>
        <taxon>Gunneridae</taxon>
        <taxon>Pentapetalae</taxon>
        <taxon>rosids</taxon>
        <taxon>fabids</taxon>
        <taxon>Fagales</taxon>
        <taxon>Fagaceae</taxon>
        <taxon>Fagus</taxon>
    </lineage>
</organism>
<dbReference type="InterPro" id="IPR035679">
    <property type="entry name" value="MDP-1_euk"/>
</dbReference>
<dbReference type="SUPFAM" id="SSF56784">
    <property type="entry name" value="HAD-like"/>
    <property type="match status" value="1"/>
</dbReference>
<dbReference type="PANTHER" id="PTHR17901">
    <property type="entry name" value="MAGNESIUM-DEPENDENT PHOSPHATASE 1 MDP1"/>
    <property type="match status" value="1"/>
</dbReference>
<dbReference type="SFLD" id="SFLDG01129">
    <property type="entry name" value="C1.5:_HAD__Beta-PGM__Phosphata"/>
    <property type="match status" value="1"/>
</dbReference>
<dbReference type="Pfam" id="PF12689">
    <property type="entry name" value="Acid_PPase"/>
    <property type="match status" value="1"/>
</dbReference>
<dbReference type="InterPro" id="IPR036412">
    <property type="entry name" value="HAD-like_sf"/>
</dbReference>
<sequence>MEEEDEKVKNEALQIIRLHQNLPSLIVFDLDHTLWPLYCECCNEDDVPYLYPEARGILYAVKDSGIDVAIASRSPTSDIAKTFLDKLGIQSMTVAQEIFSSWTHKTEHFQRIQRSTGVPFTSMLFFDDEDRNIEAVSKMGVTSILVGNGVNLGALRQGLAEFSQKSGSSSRGKQN</sequence>
<dbReference type="InterPro" id="IPR023214">
    <property type="entry name" value="HAD_sf"/>
</dbReference>
<dbReference type="PANTHER" id="PTHR17901:SF14">
    <property type="entry name" value="MAGNESIUM-DEPENDENT PHOSPHATASE 1"/>
    <property type="match status" value="1"/>
</dbReference>
<reference evidence="1" key="1">
    <citation type="submission" date="2018-02" db="EMBL/GenBank/DDBJ databases">
        <authorList>
            <person name="Cohen D.B."/>
            <person name="Kent A.D."/>
        </authorList>
    </citation>
    <scope>NUCLEOTIDE SEQUENCE</scope>
</reference>
<dbReference type="EMBL" id="OIVN01006286">
    <property type="protein sequence ID" value="SPD29777.1"/>
    <property type="molecule type" value="Genomic_DNA"/>
</dbReference>